<dbReference type="PANTHER" id="PTHR39639">
    <property type="entry name" value="CHROMOSOME 16, WHOLE GENOME SHOTGUN SEQUENCE"/>
    <property type="match status" value="1"/>
</dbReference>
<feature type="domain" description="C2H2-type" evidence="1">
    <location>
        <begin position="315"/>
        <end position="336"/>
    </location>
</feature>
<dbReference type="CDD" id="cd00085">
    <property type="entry name" value="HNHc"/>
    <property type="match status" value="1"/>
</dbReference>
<dbReference type="Pfam" id="PF03235">
    <property type="entry name" value="GmrSD_N"/>
    <property type="match status" value="1"/>
</dbReference>
<evidence type="ECO:0000313" key="3">
    <source>
        <dbReference type="Proteomes" id="UP000178975"/>
    </source>
</evidence>
<protein>
    <submittedName>
        <fullName evidence="2">HNH endonuclease</fullName>
    </submittedName>
</protein>
<dbReference type="AlphaFoldDB" id="A0A1F6YWA2"/>
<accession>A0A1F6YWA2</accession>
<dbReference type="Proteomes" id="UP000178975">
    <property type="component" value="Unassembled WGS sequence"/>
</dbReference>
<dbReference type="Gene3D" id="1.10.30.50">
    <property type="match status" value="1"/>
</dbReference>
<dbReference type="InterPro" id="IPR002711">
    <property type="entry name" value="HNH"/>
</dbReference>
<reference evidence="2 3" key="1">
    <citation type="journal article" date="2016" name="Nat. Commun.">
        <title>Thousands of microbial genomes shed light on interconnected biogeochemical processes in an aquifer system.</title>
        <authorList>
            <person name="Anantharaman K."/>
            <person name="Brown C.T."/>
            <person name="Hug L.A."/>
            <person name="Sharon I."/>
            <person name="Castelle C.J."/>
            <person name="Probst A.J."/>
            <person name="Thomas B.C."/>
            <person name="Singh A."/>
            <person name="Wilkins M.J."/>
            <person name="Karaoz U."/>
            <person name="Brodie E.L."/>
            <person name="Williams K.H."/>
            <person name="Hubbard S.S."/>
            <person name="Banfield J.F."/>
        </authorList>
    </citation>
    <scope>NUCLEOTIDE SEQUENCE [LARGE SCALE GENOMIC DNA]</scope>
</reference>
<dbReference type="PANTHER" id="PTHR39639:SF1">
    <property type="entry name" value="DUF262 DOMAIN-CONTAINING PROTEIN"/>
    <property type="match status" value="1"/>
</dbReference>
<dbReference type="GO" id="GO:0008270">
    <property type="term" value="F:zinc ion binding"/>
    <property type="evidence" value="ECO:0007669"/>
    <property type="project" value="InterPro"/>
</dbReference>
<dbReference type="PROSITE" id="PS00028">
    <property type="entry name" value="ZINC_FINGER_C2H2_1"/>
    <property type="match status" value="1"/>
</dbReference>
<gene>
    <name evidence="2" type="ORF">A2456_01435</name>
</gene>
<dbReference type="GO" id="GO:0003676">
    <property type="term" value="F:nucleic acid binding"/>
    <property type="evidence" value="ECO:0007669"/>
    <property type="project" value="InterPro"/>
</dbReference>
<sequence>MKIQLKEITIKEVSNKYLNDNEEGVVGYGGKLNIRPKYQREFVYKDKQRDAVIETVRKNFPLNVMYWVKNEDGTFEVLDGQQRTISVCEYIAGKFSLNFQYFHTLTDVEKEQILDYKLMVYFCEGNDKEKLDWFKTINIAGEKLYDQELRNAIYTGTWLTDAKRYFSKSGSPAYGMGSDYLSGSPIRQDYLETTISWISDEKIEQYMADHQHKPNANELWLYFQNVISWIKVVFPNYRKEMKGVSFGTLYNEFKDKEFDSKKLEKEITKLMQDEDVTKKSGIYEYVLTRNEKYLSIRAFTDKQKREAYEKQKGICVKCKKHFEIEEMEADHATPWHEGGKTISKNCQMLCKDDNRRKSGK</sequence>
<evidence type="ECO:0000313" key="2">
    <source>
        <dbReference type="EMBL" id="OGJ10637.1"/>
    </source>
</evidence>
<keyword evidence="2" id="KW-0255">Endonuclease</keyword>
<keyword evidence="2" id="KW-0378">Hydrolase</keyword>
<comment type="caution">
    <text evidence="2">The sequence shown here is derived from an EMBL/GenBank/DDBJ whole genome shotgun (WGS) entry which is preliminary data.</text>
</comment>
<dbReference type="InterPro" id="IPR004919">
    <property type="entry name" value="GmrSD_N"/>
</dbReference>
<dbReference type="InterPro" id="IPR003615">
    <property type="entry name" value="HNH_nuc"/>
</dbReference>
<organism evidence="2 3">
    <name type="scientific">Candidatus Nomurabacteria bacterium RIFOXYC2_FULL_36_19</name>
    <dbReference type="NCBI Taxonomy" id="1801806"/>
    <lineage>
        <taxon>Bacteria</taxon>
        <taxon>Candidatus Nomuraibacteriota</taxon>
    </lineage>
</organism>
<dbReference type="EMBL" id="MFWE01000005">
    <property type="protein sequence ID" value="OGJ10637.1"/>
    <property type="molecule type" value="Genomic_DNA"/>
</dbReference>
<dbReference type="SMART" id="SM00507">
    <property type="entry name" value="HNHc"/>
    <property type="match status" value="1"/>
</dbReference>
<proteinExistence type="predicted"/>
<dbReference type="Pfam" id="PF01844">
    <property type="entry name" value="HNH"/>
    <property type="match status" value="1"/>
</dbReference>
<dbReference type="InterPro" id="IPR013087">
    <property type="entry name" value="Znf_C2H2_type"/>
</dbReference>
<name>A0A1F6YWA2_9BACT</name>
<evidence type="ECO:0000259" key="1">
    <source>
        <dbReference type="PROSITE" id="PS00028"/>
    </source>
</evidence>
<keyword evidence="2" id="KW-0540">Nuclease</keyword>
<dbReference type="GO" id="GO:0004519">
    <property type="term" value="F:endonuclease activity"/>
    <property type="evidence" value="ECO:0007669"/>
    <property type="project" value="UniProtKB-KW"/>
</dbReference>